<name>A0ABV9H496_9HYPH</name>
<reference evidence="7" key="1">
    <citation type="journal article" date="2019" name="Int. J. Syst. Evol. Microbiol.">
        <title>The Global Catalogue of Microorganisms (GCM) 10K type strain sequencing project: providing services to taxonomists for standard genome sequencing and annotation.</title>
        <authorList>
            <consortium name="The Broad Institute Genomics Platform"/>
            <consortium name="The Broad Institute Genome Sequencing Center for Infectious Disease"/>
            <person name="Wu L."/>
            <person name="Ma J."/>
        </authorList>
    </citation>
    <scope>NUCLEOTIDE SEQUENCE [LARGE SCALE GENOMIC DNA]</scope>
    <source>
        <strain evidence="7">CGMCC 1.15731</strain>
    </source>
</reference>
<dbReference type="RefSeq" id="WP_374829536.1">
    <property type="nucleotide sequence ID" value="NZ_JBHEEZ010000001.1"/>
</dbReference>
<comment type="similarity">
    <text evidence="2">Belongs to the polysaccharide deacetylase family.</text>
</comment>
<evidence type="ECO:0000256" key="1">
    <source>
        <dbReference type="ARBA" id="ARBA00003236"/>
    </source>
</evidence>
<proteinExistence type="inferred from homology"/>
<accession>A0ABV9H496</accession>
<dbReference type="PROSITE" id="PS51677">
    <property type="entry name" value="NODB"/>
    <property type="match status" value="1"/>
</dbReference>
<dbReference type="Gene3D" id="3.20.20.370">
    <property type="entry name" value="Glycoside hydrolase/deacetylase"/>
    <property type="match status" value="1"/>
</dbReference>
<evidence type="ECO:0000313" key="6">
    <source>
        <dbReference type="EMBL" id="MFC4625214.1"/>
    </source>
</evidence>
<evidence type="ECO:0000313" key="7">
    <source>
        <dbReference type="Proteomes" id="UP001596042"/>
    </source>
</evidence>
<dbReference type="PANTHER" id="PTHR47561">
    <property type="entry name" value="POLYSACCHARIDE DEACETYLASE FAMILY PROTEIN (AFU_ORTHOLOGUE AFUA_6G05030)"/>
    <property type="match status" value="1"/>
</dbReference>
<organism evidence="6 7">
    <name type="scientific">Daeguia caeni</name>
    <dbReference type="NCBI Taxonomy" id="439612"/>
    <lineage>
        <taxon>Bacteria</taxon>
        <taxon>Pseudomonadati</taxon>
        <taxon>Pseudomonadota</taxon>
        <taxon>Alphaproteobacteria</taxon>
        <taxon>Hyphomicrobiales</taxon>
        <taxon>Brucellaceae</taxon>
        <taxon>Daeguia</taxon>
    </lineage>
</organism>
<dbReference type="InterPro" id="IPR002509">
    <property type="entry name" value="NODB_dom"/>
</dbReference>
<dbReference type="CDD" id="cd10938">
    <property type="entry name" value="CE4_HpPgdA_like"/>
    <property type="match status" value="1"/>
</dbReference>
<evidence type="ECO:0000256" key="3">
    <source>
        <dbReference type="ARBA" id="ARBA00020071"/>
    </source>
</evidence>
<evidence type="ECO:0000256" key="4">
    <source>
        <dbReference type="ARBA" id="ARBA00032976"/>
    </source>
</evidence>
<dbReference type="Proteomes" id="UP001596042">
    <property type="component" value="Unassembled WGS sequence"/>
</dbReference>
<dbReference type="InterPro" id="IPR037950">
    <property type="entry name" value="PgdA-like"/>
</dbReference>
<sequence>MTTVCLTFDFDAVSLWLSSFRTTSVTPVSRGEYGATVGLPRLLKLLDGKAVKATFFVPSHTAISYPAETRAIRDAGHEIALHGYVHETPLGLDRDEEARLLDASIARLRKVLGNDFTPQGYRSPAWDLSVNTIDLLLERGLMYDSSMMGDDFRPYFARKGDQLDDESFRPGETSALIEMPVAWELDDFPYFTFLNKPLYSGLRDPAEVGRIWQSEFDYCHEEVEGGVFTLTTHPQIIGRGPRIRMLGALIDHMKSAGDVRFLTMAEAAGEARSTLTAISSGH</sequence>
<comment type="caution">
    <text evidence="6">The sequence shown here is derived from an EMBL/GenBank/DDBJ whole genome shotgun (WGS) entry which is preliminary data.</text>
</comment>
<comment type="function">
    <text evidence="1">Is involved in generating a small heat-stable compound (Nod), an acylated oligomer of N-acetylglucosamine, that stimulates mitosis in various plant protoplasts.</text>
</comment>
<dbReference type="PANTHER" id="PTHR47561:SF1">
    <property type="entry name" value="POLYSACCHARIDE DEACETYLASE FAMILY PROTEIN (AFU_ORTHOLOGUE AFUA_6G05030)"/>
    <property type="match status" value="1"/>
</dbReference>
<feature type="domain" description="NodB homology" evidence="5">
    <location>
        <begin position="25"/>
        <end position="262"/>
    </location>
</feature>
<dbReference type="SUPFAM" id="SSF88713">
    <property type="entry name" value="Glycoside hydrolase/deacetylase"/>
    <property type="match status" value="1"/>
</dbReference>
<protein>
    <recommendedName>
        <fullName evidence="3">Chitooligosaccharide deacetylase</fullName>
    </recommendedName>
    <alternativeName>
        <fullName evidence="4">Nodulation protein B</fullName>
    </alternativeName>
</protein>
<gene>
    <name evidence="6" type="ORF">ACFO1V_08265</name>
</gene>
<dbReference type="Pfam" id="PF01522">
    <property type="entry name" value="Polysacc_deac_1"/>
    <property type="match status" value="1"/>
</dbReference>
<evidence type="ECO:0000259" key="5">
    <source>
        <dbReference type="PROSITE" id="PS51677"/>
    </source>
</evidence>
<dbReference type="EMBL" id="JBHSEL010000053">
    <property type="protein sequence ID" value="MFC4625214.1"/>
    <property type="molecule type" value="Genomic_DNA"/>
</dbReference>
<dbReference type="InterPro" id="IPR011330">
    <property type="entry name" value="Glyco_hydro/deAcase_b/a-brl"/>
</dbReference>
<evidence type="ECO:0000256" key="2">
    <source>
        <dbReference type="ARBA" id="ARBA00010973"/>
    </source>
</evidence>
<keyword evidence="7" id="KW-1185">Reference proteome</keyword>